<proteinExistence type="predicted"/>
<evidence type="ECO:0000259" key="1">
    <source>
        <dbReference type="Pfam" id="PF13579"/>
    </source>
</evidence>
<gene>
    <name evidence="2" type="ORF">A6302_01664</name>
</gene>
<dbReference type="Pfam" id="PF13579">
    <property type="entry name" value="Glyco_trans_4_4"/>
    <property type="match status" value="1"/>
</dbReference>
<reference evidence="2 3" key="1">
    <citation type="submission" date="2016-07" db="EMBL/GenBank/DDBJ databases">
        <title>Draft Genome Sequence of Methylobrevis pamukkalensis PK2.</title>
        <authorList>
            <person name="Vasilenko O.V."/>
            <person name="Doronina N.V."/>
            <person name="Shmareva M.N."/>
            <person name="Tarlachkov S.V."/>
            <person name="Mustakhimov I."/>
            <person name="Trotsenko Y.A."/>
        </authorList>
    </citation>
    <scope>NUCLEOTIDE SEQUENCE [LARGE SCALE GENOMIC DNA]</scope>
    <source>
        <strain evidence="2 3">PK2</strain>
    </source>
</reference>
<feature type="domain" description="Glycosyltransferase subfamily 4-like N-terminal" evidence="1">
    <location>
        <begin position="20"/>
        <end position="133"/>
    </location>
</feature>
<sequence length="151" mass="16059">MTTSRPLRIAILAHSTNPRGGVVHAMQLAEALCDLGQEAVLYAPDAAGTGFFRAARCPLAAFPASPAGSDVAAMVEIRAADYLRHFAAPEARGFDVWHAQDGISANALATMKERGLIRAFARTVHHVDSFADPHLQSLQLRAITAATGISW</sequence>
<comment type="caution">
    <text evidence="2">The sequence shown here is derived from an EMBL/GenBank/DDBJ whole genome shotgun (WGS) entry which is preliminary data.</text>
</comment>
<protein>
    <recommendedName>
        <fullName evidence="1">Glycosyltransferase subfamily 4-like N-terminal domain-containing protein</fullName>
    </recommendedName>
</protein>
<evidence type="ECO:0000313" key="2">
    <source>
        <dbReference type="EMBL" id="ODN71030.1"/>
    </source>
</evidence>
<dbReference type="PATRIC" id="fig|1439726.3.peg.1757"/>
<dbReference type="Gene3D" id="3.40.50.2000">
    <property type="entry name" value="Glycogen Phosphorylase B"/>
    <property type="match status" value="1"/>
</dbReference>
<accession>A0A1E3H400</accession>
<dbReference type="InterPro" id="IPR028098">
    <property type="entry name" value="Glyco_trans_4-like_N"/>
</dbReference>
<dbReference type="EMBL" id="MCRJ01000032">
    <property type="protein sequence ID" value="ODN71030.1"/>
    <property type="molecule type" value="Genomic_DNA"/>
</dbReference>
<name>A0A1E3H400_9HYPH</name>
<dbReference type="Proteomes" id="UP000094622">
    <property type="component" value="Unassembled WGS sequence"/>
</dbReference>
<keyword evidence="3" id="KW-1185">Reference proteome</keyword>
<dbReference type="SUPFAM" id="SSF53756">
    <property type="entry name" value="UDP-Glycosyltransferase/glycogen phosphorylase"/>
    <property type="match status" value="1"/>
</dbReference>
<dbReference type="AlphaFoldDB" id="A0A1E3H400"/>
<dbReference type="GO" id="GO:0016757">
    <property type="term" value="F:glycosyltransferase activity"/>
    <property type="evidence" value="ECO:0007669"/>
    <property type="project" value="UniProtKB-ARBA"/>
</dbReference>
<organism evidence="2 3">
    <name type="scientific">Methylobrevis pamukkalensis</name>
    <dbReference type="NCBI Taxonomy" id="1439726"/>
    <lineage>
        <taxon>Bacteria</taxon>
        <taxon>Pseudomonadati</taxon>
        <taxon>Pseudomonadota</taxon>
        <taxon>Alphaproteobacteria</taxon>
        <taxon>Hyphomicrobiales</taxon>
        <taxon>Pleomorphomonadaceae</taxon>
        <taxon>Methylobrevis</taxon>
    </lineage>
</organism>
<evidence type="ECO:0000313" key="3">
    <source>
        <dbReference type="Proteomes" id="UP000094622"/>
    </source>
</evidence>